<proteinExistence type="predicted"/>
<dbReference type="AlphaFoldDB" id="A0A2V4AVH3"/>
<dbReference type="EMBL" id="MASW01000003">
    <property type="protein sequence ID" value="PXY25436.1"/>
    <property type="molecule type" value="Genomic_DNA"/>
</dbReference>
<protein>
    <submittedName>
        <fullName evidence="1">Uncharacterized protein</fullName>
    </submittedName>
</protein>
<reference evidence="1 2" key="1">
    <citation type="submission" date="2016-07" db="EMBL/GenBank/DDBJ databases">
        <title>Draft genome sequence of Prauserella muralis DSM 45305, isolated from a mould-covered wall in an indoor environment.</title>
        <authorList>
            <person name="Ruckert C."/>
            <person name="Albersmeier A."/>
            <person name="Jiang C.-L."/>
            <person name="Jiang Y."/>
            <person name="Kalinowski J."/>
            <person name="Schneider O."/>
            <person name="Winkler A."/>
            <person name="Zotchev S.B."/>
        </authorList>
    </citation>
    <scope>NUCLEOTIDE SEQUENCE [LARGE SCALE GENOMIC DNA]</scope>
    <source>
        <strain evidence="1 2">DSM 45305</strain>
    </source>
</reference>
<evidence type="ECO:0000313" key="2">
    <source>
        <dbReference type="Proteomes" id="UP000249915"/>
    </source>
</evidence>
<evidence type="ECO:0000313" key="1">
    <source>
        <dbReference type="EMBL" id="PXY25436.1"/>
    </source>
</evidence>
<gene>
    <name evidence="1" type="ORF">BAY60_18860</name>
</gene>
<dbReference type="OrthoDB" id="3691230at2"/>
<organism evidence="1 2">
    <name type="scientific">Prauserella muralis</name>
    <dbReference type="NCBI Taxonomy" id="588067"/>
    <lineage>
        <taxon>Bacteria</taxon>
        <taxon>Bacillati</taxon>
        <taxon>Actinomycetota</taxon>
        <taxon>Actinomycetes</taxon>
        <taxon>Pseudonocardiales</taxon>
        <taxon>Pseudonocardiaceae</taxon>
        <taxon>Prauserella</taxon>
    </lineage>
</organism>
<dbReference type="RefSeq" id="WP_112282560.1">
    <property type="nucleotide sequence ID" value="NZ_MASW01000003.1"/>
</dbReference>
<name>A0A2V4AVH3_9PSEU</name>
<dbReference type="Proteomes" id="UP000249915">
    <property type="component" value="Unassembled WGS sequence"/>
</dbReference>
<keyword evidence="2" id="KW-1185">Reference proteome</keyword>
<comment type="caution">
    <text evidence="1">The sequence shown here is derived from an EMBL/GenBank/DDBJ whole genome shotgun (WGS) entry which is preliminary data.</text>
</comment>
<accession>A0A2V4AVH3</accession>
<sequence>MSEERLRISWTFMQQFEMTTTKQARRLFSVEPAAEQRLPRTAWIEACRLQELVESAPVERLIDLIKEHAHVLDEAMCLIEDDEAEHTRRIDNIEIA</sequence>